<name>A0A6G4A4Q1_9BACL</name>
<reference evidence="1" key="1">
    <citation type="submission" date="2020-02" db="EMBL/GenBank/DDBJ databases">
        <authorList>
            <person name="Shen X.-R."/>
            <person name="Zhang Y.-X."/>
        </authorList>
    </citation>
    <scope>NUCLEOTIDE SEQUENCE</scope>
    <source>
        <strain evidence="1">SYP-B3998</strain>
    </source>
</reference>
<dbReference type="AlphaFoldDB" id="A0A6G4A4Q1"/>
<gene>
    <name evidence="1" type="ORF">GK047_21765</name>
</gene>
<organism evidence="1">
    <name type="scientific">Paenibacillus sp. SYP-B3998</name>
    <dbReference type="NCBI Taxonomy" id="2678564"/>
    <lineage>
        <taxon>Bacteria</taxon>
        <taxon>Bacillati</taxon>
        <taxon>Bacillota</taxon>
        <taxon>Bacilli</taxon>
        <taxon>Bacillales</taxon>
        <taxon>Paenibacillaceae</taxon>
        <taxon>Paenibacillus</taxon>
    </lineage>
</organism>
<dbReference type="RefSeq" id="WP_163951678.1">
    <property type="nucleotide sequence ID" value="NZ_JAAIKC010000010.1"/>
</dbReference>
<accession>A0A6G4A4Q1</accession>
<dbReference type="EMBL" id="JAAIKC010000010">
    <property type="protein sequence ID" value="NEW08627.1"/>
    <property type="molecule type" value="Genomic_DNA"/>
</dbReference>
<comment type="caution">
    <text evidence="1">The sequence shown here is derived from an EMBL/GenBank/DDBJ whole genome shotgun (WGS) entry which is preliminary data.</text>
</comment>
<evidence type="ECO:0000313" key="1">
    <source>
        <dbReference type="EMBL" id="NEW08627.1"/>
    </source>
</evidence>
<protein>
    <submittedName>
        <fullName evidence="1">Uncharacterized protein</fullName>
    </submittedName>
</protein>
<proteinExistence type="predicted"/>
<sequence>MDRKILPFVPKVYDDESLISYIYRLSHANNHDIAWTYELLGINVNKIRTRGFLLGKEKIETSKLAGITGIDQMHLVQFFTP</sequence>